<evidence type="ECO:0000313" key="12">
    <source>
        <dbReference type="EMBL" id="GFS17171.1"/>
    </source>
</evidence>
<evidence type="ECO:0000256" key="6">
    <source>
        <dbReference type="ARBA" id="ARBA00022723"/>
    </source>
</evidence>
<dbReference type="SUPFAM" id="SSF81301">
    <property type="entry name" value="Nucleotidyltransferase"/>
    <property type="match status" value="1"/>
</dbReference>
<keyword evidence="4" id="KW-0963">Cytoplasm</keyword>
<comment type="caution">
    <text evidence="12">The sequence shown here is derived from an EMBL/GenBank/DDBJ whole genome shotgun (WGS) entry which is preliminary data.</text>
</comment>
<dbReference type="GO" id="GO:0046872">
    <property type="term" value="F:metal ion binding"/>
    <property type="evidence" value="ECO:0007669"/>
    <property type="project" value="UniProtKB-KW"/>
</dbReference>
<evidence type="ECO:0000256" key="2">
    <source>
        <dbReference type="ARBA" id="ARBA00001946"/>
    </source>
</evidence>
<gene>
    <name evidence="12" type="ORF">ElyMa_003232500</name>
</gene>
<evidence type="ECO:0000313" key="13">
    <source>
        <dbReference type="Proteomes" id="UP000762676"/>
    </source>
</evidence>
<comment type="subcellular location">
    <subcellularLocation>
        <location evidence="3">Cytoplasm</location>
    </subcellularLocation>
</comment>
<dbReference type="PANTHER" id="PTHR12271">
    <property type="entry name" value="POLY A POLYMERASE CID PAP -RELATED"/>
    <property type="match status" value="1"/>
</dbReference>
<comment type="cofactor">
    <cofactor evidence="1">
        <name>Mn(2+)</name>
        <dbReference type="ChEBI" id="CHEBI:29035"/>
    </cofactor>
</comment>
<proteinExistence type="inferred from homology"/>
<dbReference type="GO" id="GO:1990817">
    <property type="term" value="F:poly(A) RNA polymerase activity"/>
    <property type="evidence" value="ECO:0007669"/>
    <property type="project" value="TreeGrafter"/>
</dbReference>
<evidence type="ECO:0000256" key="8">
    <source>
        <dbReference type="ARBA" id="ARBA00038491"/>
    </source>
</evidence>
<comment type="similarity">
    <text evidence="8">Belongs to the DNA polymerase type-B-like family. GLD2 subfamily.</text>
</comment>
<feature type="region of interest" description="Disordered" evidence="9">
    <location>
        <begin position="208"/>
        <end position="243"/>
    </location>
</feature>
<dbReference type="Gene3D" id="1.10.1410.10">
    <property type="match status" value="1"/>
</dbReference>
<keyword evidence="5" id="KW-0808">Transferase</keyword>
<feature type="compositionally biased region" description="Basic and acidic residues" evidence="9">
    <location>
        <begin position="222"/>
        <end position="234"/>
    </location>
</feature>
<evidence type="ECO:0000256" key="5">
    <source>
        <dbReference type="ARBA" id="ARBA00022679"/>
    </source>
</evidence>
<evidence type="ECO:0000256" key="9">
    <source>
        <dbReference type="SAM" id="MobiDB-lite"/>
    </source>
</evidence>
<dbReference type="GO" id="GO:0005737">
    <property type="term" value="C:cytoplasm"/>
    <property type="evidence" value="ECO:0007669"/>
    <property type="project" value="UniProtKB-SubCell"/>
</dbReference>
<evidence type="ECO:0000259" key="10">
    <source>
        <dbReference type="Pfam" id="PF03828"/>
    </source>
</evidence>
<dbReference type="InterPro" id="IPR002058">
    <property type="entry name" value="PAP_assoc"/>
</dbReference>
<dbReference type="Pfam" id="PF22600">
    <property type="entry name" value="MTPAP-like_central"/>
    <property type="match status" value="1"/>
</dbReference>
<dbReference type="Proteomes" id="UP000762676">
    <property type="component" value="Unassembled WGS sequence"/>
</dbReference>
<dbReference type="PANTHER" id="PTHR12271:SF40">
    <property type="entry name" value="POLY(A) RNA POLYMERASE GLD2"/>
    <property type="match status" value="1"/>
</dbReference>
<dbReference type="GO" id="GO:0031123">
    <property type="term" value="P:RNA 3'-end processing"/>
    <property type="evidence" value="ECO:0007669"/>
    <property type="project" value="TreeGrafter"/>
</dbReference>
<reference evidence="12 13" key="1">
    <citation type="journal article" date="2021" name="Elife">
        <title>Chloroplast acquisition without the gene transfer in kleptoplastic sea slugs, Plakobranchus ocellatus.</title>
        <authorList>
            <person name="Maeda T."/>
            <person name="Takahashi S."/>
            <person name="Yoshida T."/>
            <person name="Shimamura S."/>
            <person name="Takaki Y."/>
            <person name="Nagai Y."/>
            <person name="Toyoda A."/>
            <person name="Suzuki Y."/>
            <person name="Arimoto A."/>
            <person name="Ishii H."/>
            <person name="Satoh N."/>
            <person name="Nishiyama T."/>
            <person name="Hasebe M."/>
            <person name="Maruyama T."/>
            <person name="Minagawa J."/>
            <person name="Obokata J."/>
            <person name="Shigenobu S."/>
        </authorList>
    </citation>
    <scope>NUCLEOTIDE SEQUENCE [LARGE SCALE GENOMIC DNA]</scope>
</reference>
<keyword evidence="6" id="KW-0479">Metal-binding</keyword>
<dbReference type="SUPFAM" id="SSF81631">
    <property type="entry name" value="PAP/OAS1 substrate-binding domain"/>
    <property type="match status" value="1"/>
</dbReference>
<evidence type="ECO:0000256" key="3">
    <source>
        <dbReference type="ARBA" id="ARBA00004496"/>
    </source>
</evidence>
<evidence type="ECO:0000259" key="11">
    <source>
        <dbReference type="Pfam" id="PF22600"/>
    </source>
</evidence>
<feature type="domain" description="PAP-associated" evidence="10">
    <location>
        <begin position="125"/>
        <end position="176"/>
    </location>
</feature>
<evidence type="ECO:0000256" key="1">
    <source>
        <dbReference type="ARBA" id="ARBA00001936"/>
    </source>
</evidence>
<dbReference type="InterPro" id="IPR054708">
    <property type="entry name" value="MTPAP-like_central"/>
</dbReference>
<dbReference type="AlphaFoldDB" id="A0AAV4J766"/>
<evidence type="ECO:0000256" key="7">
    <source>
        <dbReference type="ARBA" id="ARBA00022842"/>
    </source>
</evidence>
<comment type="cofactor">
    <cofactor evidence="2">
        <name>Mg(2+)</name>
        <dbReference type="ChEBI" id="CHEBI:18420"/>
    </cofactor>
</comment>
<keyword evidence="13" id="KW-1185">Reference proteome</keyword>
<accession>A0AAV4J766</accession>
<organism evidence="12 13">
    <name type="scientific">Elysia marginata</name>
    <dbReference type="NCBI Taxonomy" id="1093978"/>
    <lineage>
        <taxon>Eukaryota</taxon>
        <taxon>Metazoa</taxon>
        <taxon>Spiralia</taxon>
        <taxon>Lophotrochozoa</taxon>
        <taxon>Mollusca</taxon>
        <taxon>Gastropoda</taxon>
        <taxon>Heterobranchia</taxon>
        <taxon>Euthyneura</taxon>
        <taxon>Panpulmonata</taxon>
        <taxon>Sacoglossa</taxon>
        <taxon>Placobranchoidea</taxon>
        <taxon>Plakobranchidae</taxon>
        <taxon>Elysia</taxon>
    </lineage>
</organism>
<keyword evidence="7" id="KW-0460">Magnesium</keyword>
<name>A0AAV4J766_9GAST</name>
<evidence type="ECO:0000256" key="4">
    <source>
        <dbReference type="ARBA" id="ARBA00022490"/>
    </source>
</evidence>
<dbReference type="EMBL" id="BMAT01006651">
    <property type="protein sequence ID" value="GFS17171.1"/>
    <property type="molecule type" value="Genomic_DNA"/>
</dbReference>
<dbReference type="Pfam" id="PF03828">
    <property type="entry name" value="PAP_assoc"/>
    <property type="match status" value="1"/>
</dbReference>
<dbReference type="InterPro" id="IPR043519">
    <property type="entry name" value="NT_sf"/>
</dbReference>
<sequence length="243" mass="28167">MWLAPVKGVMLIKFCYTPICNKHVYFFSLPRGVECDLNINNLVGIRNTHLLRHYAYMDWRVRPLILFIKKWARFHDINDATGIKPPVLPCLQQMKPEMFSQKIDVRKLSLSLHDKPNFTSLNQATLGELFLGFLNYYSFVFSYNNEVISIRKGKSMPLGEVRWMGDQMQWKFLNIEVLRYSVPLLPPPTHTHIMSCAALDLPWSSRNPRQLATGPTPLPHTAEAHTQTHTERHTHPNKCKQAS</sequence>
<protein>
    <submittedName>
        <fullName evidence="12">Poly(A) RNA polymerase gld-2-like protein A</fullName>
    </submittedName>
</protein>
<feature type="domain" description="Poly(A) RNA polymerase mitochondrial-like central palm" evidence="11">
    <location>
        <begin position="18"/>
        <end position="55"/>
    </location>
</feature>